<protein>
    <recommendedName>
        <fullName evidence="2">NYN domain-containing protein</fullName>
    </recommendedName>
</protein>
<dbReference type="AlphaFoldDB" id="A0A3B1BWU8"/>
<dbReference type="Pfam" id="PF05991">
    <property type="entry name" value="NYN_YacP"/>
    <property type="match status" value="1"/>
</dbReference>
<sequence>MTEKLGKYKHMKRIYMIDGNNLIGKIPEFRGLDKQVLREKLAFKLERYFFNKKVNVSLHFDGYANTPIRARGLKITYSENKIADDKIRDEISYAKNPKLITLVSSDHALMDFAKKNSCTIISSEDFNREMNKPANVNDEEKLIKGIDNEEMKRLFGIE</sequence>
<gene>
    <name evidence="1" type="ORF">MNBD_IGNAVI01-809</name>
</gene>
<evidence type="ECO:0000313" key="1">
    <source>
        <dbReference type="EMBL" id="VAX15160.1"/>
    </source>
</evidence>
<name>A0A3B1BWU8_9ZZZZ</name>
<organism evidence="1">
    <name type="scientific">hydrothermal vent metagenome</name>
    <dbReference type="NCBI Taxonomy" id="652676"/>
    <lineage>
        <taxon>unclassified sequences</taxon>
        <taxon>metagenomes</taxon>
        <taxon>ecological metagenomes</taxon>
    </lineage>
</organism>
<accession>A0A3B1BWU8</accession>
<evidence type="ECO:0008006" key="2">
    <source>
        <dbReference type="Google" id="ProtNLM"/>
    </source>
</evidence>
<dbReference type="InterPro" id="IPR010298">
    <property type="entry name" value="YacP-like"/>
</dbReference>
<reference evidence="1" key="1">
    <citation type="submission" date="2018-06" db="EMBL/GenBank/DDBJ databases">
        <authorList>
            <person name="Zhirakovskaya E."/>
        </authorList>
    </citation>
    <scope>NUCLEOTIDE SEQUENCE</scope>
</reference>
<proteinExistence type="predicted"/>
<dbReference type="EMBL" id="UOGD01000007">
    <property type="protein sequence ID" value="VAX15160.1"/>
    <property type="molecule type" value="Genomic_DNA"/>
</dbReference>